<comment type="similarity">
    <text evidence="2 8">Belongs to the glycosyltransferase 92 family.</text>
</comment>
<dbReference type="PANTHER" id="PTHR21461:SF69">
    <property type="entry name" value="GLYCOSYLTRANSFERASE FAMILY 92 PROTEIN"/>
    <property type="match status" value="1"/>
</dbReference>
<evidence type="ECO:0000256" key="2">
    <source>
        <dbReference type="ARBA" id="ARBA00007647"/>
    </source>
</evidence>
<evidence type="ECO:0000256" key="5">
    <source>
        <dbReference type="ARBA" id="ARBA00022692"/>
    </source>
</evidence>
<protein>
    <recommendedName>
        <fullName evidence="8">Glycosyltransferase family 92 protein</fullName>
        <ecNumber evidence="8">2.4.1.-</ecNumber>
    </recommendedName>
</protein>
<evidence type="ECO:0000256" key="6">
    <source>
        <dbReference type="ARBA" id="ARBA00022989"/>
    </source>
</evidence>
<proteinExistence type="inferred from homology"/>
<name>A0A915KI95_ROMCU</name>
<evidence type="ECO:0000256" key="8">
    <source>
        <dbReference type="RuleBase" id="RU366017"/>
    </source>
</evidence>
<dbReference type="GO" id="GO:0005737">
    <property type="term" value="C:cytoplasm"/>
    <property type="evidence" value="ECO:0007669"/>
    <property type="project" value="TreeGrafter"/>
</dbReference>
<dbReference type="GO" id="GO:0016020">
    <property type="term" value="C:membrane"/>
    <property type="evidence" value="ECO:0007669"/>
    <property type="project" value="UniProtKB-SubCell"/>
</dbReference>
<comment type="subcellular location">
    <subcellularLocation>
        <location evidence="1">Membrane</location>
        <topology evidence="1">Single-pass membrane protein</topology>
    </subcellularLocation>
</comment>
<keyword evidence="5 8" id="KW-0812">Transmembrane</keyword>
<dbReference type="Pfam" id="PF01697">
    <property type="entry name" value="Glyco_transf_92"/>
    <property type="match status" value="1"/>
</dbReference>
<dbReference type="GO" id="GO:0016757">
    <property type="term" value="F:glycosyltransferase activity"/>
    <property type="evidence" value="ECO:0007669"/>
    <property type="project" value="UniProtKB-UniRule"/>
</dbReference>
<accession>A0A915KI95</accession>
<evidence type="ECO:0000256" key="4">
    <source>
        <dbReference type="ARBA" id="ARBA00022679"/>
    </source>
</evidence>
<evidence type="ECO:0000313" key="10">
    <source>
        <dbReference type="WBParaSite" id="nRc.2.0.1.t38549-RA"/>
    </source>
</evidence>
<feature type="transmembrane region" description="Helical" evidence="8">
    <location>
        <begin position="12"/>
        <end position="29"/>
    </location>
</feature>
<reference evidence="10" key="1">
    <citation type="submission" date="2022-11" db="UniProtKB">
        <authorList>
            <consortium name="WormBaseParasite"/>
        </authorList>
    </citation>
    <scope>IDENTIFICATION</scope>
</reference>
<organism evidence="9 10">
    <name type="scientific">Romanomermis culicivorax</name>
    <name type="common">Nematode worm</name>
    <dbReference type="NCBI Taxonomy" id="13658"/>
    <lineage>
        <taxon>Eukaryota</taxon>
        <taxon>Metazoa</taxon>
        <taxon>Ecdysozoa</taxon>
        <taxon>Nematoda</taxon>
        <taxon>Enoplea</taxon>
        <taxon>Dorylaimia</taxon>
        <taxon>Mermithida</taxon>
        <taxon>Mermithoidea</taxon>
        <taxon>Mermithidae</taxon>
        <taxon>Romanomermis</taxon>
    </lineage>
</organism>
<keyword evidence="9" id="KW-1185">Reference proteome</keyword>
<dbReference type="OMA" id="KDIRHAN"/>
<dbReference type="Proteomes" id="UP000887565">
    <property type="component" value="Unplaced"/>
</dbReference>
<keyword evidence="7 8" id="KW-0472">Membrane</keyword>
<dbReference type="EC" id="2.4.1.-" evidence="8"/>
<evidence type="ECO:0000256" key="7">
    <source>
        <dbReference type="ARBA" id="ARBA00023136"/>
    </source>
</evidence>
<keyword evidence="4 8" id="KW-0808">Transferase</keyword>
<evidence type="ECO:0000313" key="9">
    <source>
        <dbReference type="Proteomes" id="UP000887565"/>
    </source>
</evidence>
<sequence>MHIKWIRCRVRSVVIFLLFILSLFVYLKFKTFIDVALANFAHRNYLIEHAQFQCHHSNVDSNVSKIFLLIDDFFVSYNAYHDIDGENFIRILGLRYILTAPPIFCAIFQIQDDKLVYVSLIKGHYVFINQNPACLNPKLCTATGFDAYYVKCPLPKQPLNSLAVSVALINSSYIETVTSCQTISTLPKLKVHMRKDIRHANATNFLSVCISPVHNFDNINLLQFFFNHYIHHGVEKFIVYKRSWSDGVNNLLKSLKLRNYVEIVDWPLFPHAKSFDLNDNRLVHYFGQNLAINDCIWRMKYHSDFVLSIDLDEFIVFNDENLTISRMLRNLLTDNVPFSGVMFKNRFANFDLTNISASNPVHLDKKIWHIYGQRSKVLVKPEKVDLFAIHRVWRFKKKQRADGDSIEEPLIMGEREQSAMIHWRSKTSSDFEHLEKNATEMRKIFPYLFRSQKLW</sequence>
<dbReference type="InterPro" id="IPR008166">
    <property type="entry name" value="Glyco_transf_92"/>
</dbReference>
<keyword evidence="6 8" id="KW-1133">Transmembrane helix</keyword>
<dbReference type="AlphaFoldDB" id="A0A915KI95"/>
<dbReference type="PANTHER" id="PTHR21461">
    <property type="entry name" value="GLYCOSYLTRANSFERASE FAMILY 92 PROTEIN"/>
    <property type="match status" value="1"/>
</dbReference>
<dbReference type="WBParaSite" id="nRc.2.0.1.t38549-RA">
    <property type="protein sequence ID" value="nRc.2.0.1.t38549-RA"/>
    <property type="gene ID" value="nRc.2.0.1.g38549"/>
</dbReference>
<evidence type="ECO:0000256" key="3">
    <source>
        <dbReference type="ARBA" id="ARBA00022676"/>
    </source>
</evidence>
<evidence type="ECO:0000256" key="1">
    <source>
        <dbReference type="ARBA" id="ARBA00004167"/>
    </source>
</evidence>
<keyword evidence="3 8" id="KW-0328">Glycosyltransferase</keyword>